<comment type="caution">
    <text evidence="2">The sequence shown here is derived from an EMBL/GenBank/DDBJ whole genome shotgun (WGS) entry which is preliminary data.</text>
</comment>
<dbReference type="InterPro" id="IPR051043">
    <property type="entry name" value="Sulfatase_Mod_Factor_Kinase"/>
</dbReference>
<dbReference type="InterPro" id="IPR016187">
    <property type="entry name" value="CTDL_fold"/>
</dbReference>
<dbReference type="PANTHER" id="PTHR23150:SF19">
    <property type="entry name" value="FORMYLGLYCINE-GENERATING ENZYME"/>
    <property type="match status" value="1"/>
</dbReference>
<feature type="domain" description="Sulfatase-modifying factor enzyme-like" evidence="1">
    <location>
        <begin position="42"/>
        <end position="243"/>
    </location>
</feature>
<organism evidence="2 3">
    <name type="scientific">Salmonirosea aquatica</name>
    <dbReference type="NCBI Taxonomy" id="2654236"/>
    <lineage>
        <taxon>Bacteria</taxon>
        <taxon>Pseudomonadati</taxon>
        <taxon>Bacteroidota</taxon>
        <taxon>Cytophagia</taxon>
        <taxon>Cytophagales</taxon>
        <taxon>Spirosomataceae</taxon>
        <taxon>Salmonirosea</taxon>
    </lineage>
</organism>
<sequence length="245" mass="28877">MPENIESLFDLSYTELIWIEPPTTPFLFQNKLEVPPNGPFESGFYAGKYPVTQQLYEKVMKENPSHFKGKHRPVEQVSWDKANEFLETLNEKTKDHYDDDLQFHLPTEVMWEYCARNHAWETKSVASVERHNYGDFSSSHVLDEVGWYADNSHRQTQPVGLKESNLMGLHDMNGNVWEWCADLYIEIINKDYFEKTKEKYVTGKFTPAVRGGSWNGSDYNSRVLIRLRVLPDDRKYDLGFRLFRY</sequence>
<proteinExistence type="predicted"/>
<name>A0A7C9BRZ2_9BACT</name>
<evidence type="ECO:0000313" key="3">
    <source>
        <dbReference type="Proteomes" id="UP000479293"/>
    </source>
</evidence>
<dbReference type="Proteomes" id="UP000479293">
    <property type="component" value="Unassembled WGS sequence"/>
</dbReference>
<dbReference type="Gene3D" id="3.90.1580.10">
    <property type="entry name" value="paralog of FGE (formylglycine-generating enzyme)"/>
    <property type="match status" value="1"/>
</dbReference>
<accession>A0A7C9BRZ2</accession>
<evidence type="ECO:0000259" key="1">
    <source>
        <dbReference type="Pfam" id="PF03781"/>
    </source>
</evidence>
<gene>
    <name evidence="2" type="ORF">GBK04_15160</name>
</gene>
<reference evidence="2 3" key="1">
    <citation type="submission" date="2019-10" db="EMBL/GenBank/DDBJ databases">
        <title>Draft Genome Sequence of Cytophagaceae sp. SJW1-29.</title>
        <authorList>
            <person name="Choi A."/>
        </authorList>
    </citation>
    <scope>NUCLEOTIDE SEQUENCE [LARGE SCALE GENOMIC DNA]</scope>
    <source>
        <strain evidence="2 3">SJW1-29</strain>
    </source>
</reference>
<protein>
    <submittedName>
        <fullName evidence="2">SUMF1/EgtB/PvdO family nonheme iron enzyme</fullName>
    </submittedName>
</protein>
<dbReference type="PANTHER" id="PTHR23150">
    <property type="entry name" value="SULFATASE MODIFYING FACTOR 1, 2"/>
    <property type="match status" value="1"/>
</dbReference>
<dbReference type="InterPro" id="IPR005532">
    <property type="entry name" value="SUMF_dom"/>
</dbReference>
<dbReference type="EMBL" id="WHLY01000002">
    <property type="protein sequence ID" value="MPR34659.1"/>
    <property type="molecule type" value="Genomic_DNA"/>
</dbReference>
<dbReference type="InterPro" id="IPR042095">
    <property type="entry name" value="SUMF_sf"/>
</dbReference>
<dbReference type="Pfam" id="PF03781">
    <property type="entry name" value="FGE-sulfatase"/>
    <property type="match status" value="1"/>
</dbReference>
<keyword evidence="3" id="KW-1185">Reference proteome</keyword>
<dbReference type="AlphaFoldDB" id="A0A7C9BRZ2"/>
<dbReference type="RefSeq" id="WP_152761069.1">
    <property type="nucleotide sequence ID" value="NZ_WHLY01000002.1"/>
</dbReference>
<dbReference type="GO" id="GO:0120147">
    <property type="term" value="F:formylglycine-generating oxidase activity"/>
    <property type="evidence" value="ECO:0007669"/>
    <property type="project" value="TreeGrafter"/>
</dbReference>
<dbReference type="SUPFAM" id="SSF56436">
    <property type="entry name" value="C-type lectin-like"/>
    <property type="match status" value="1"/>
</dbReference>
<evidence type="ECO:0000313" key="2">
    <source>
        <dbReference type="EMBL" id="MPR34659.1"/>
    </source>
</evidence>